<gene>
    <name evidence="2" type="ORF">TR155779</name>
</gene>
<accession>A0A0X3NHS5</accession>
<sequence>MRNCIKILHVIPTEKLYLWHPVQVDYILSNRLQCKVLEETSNFPQTDSHQSDSPGHCGPSPDARSWHAVGETRAYSSVRSTLRGNVGFLGSKIGRIIFKCILKDIDY</sequence>
<dbReference type="EMBL" id="GEEE01023716">
    <property type="protein sequence ID" value="JAP39509.1"/>
    <property type="molecule type" value="Transcribed_RNA"/>
</dbReference>
<organism evidence="2">
    <name type="scientific">Schistocephalus solidus</name>
    <name type="common">Tapeworm</name>
    <dbReference type="NCBI Taxonomy" id="70667"/>
    <lineage>
        <taxon>Eukaryota</taxon>
        <taxon>Metazoa</taxon>
        <taxon>Spiralia</taxon>
        <taxon>Lophotrochozoa</taxon>
        <taxon>Platyhelminthes</taxon>
        <taxon>Cestoda</taxon>
        <taxon>Eucestoda</taxon>
        <taxon>Diphyllobothriidea</taxon>
        <taxon>Diphyllobothriidae</taxon>
        <taxon>Schistocephalus</taxon>
    </lineage>
</organism>
<feature type="compositionally biased region" description="Polar residues" evidence="1">
    <location>
        <begin position="42"/>
        <end position="53"/>
    </location>
</feature>
<evidence type="ECO:0000313" key="2">
    <source>
        <dbReference type="EMBL" id="JAP39509.1"/>
    </source>
</evidence>
<evidence type="ECO:0000256" key="1">
    <source>
        <dbReference type="SAM" id="MobiDB-lite"/>
    </source>
</evidence>
<name>A0A0X3NHS5_SCHSO</name>
<proteinExistence type="predicted"/>
<reference evidence="2" key="1">
    <citation type="submission" date="2016-01" db="EMBL/GenBank/DDBJ databases">
        <title>Reference transcriptome for the parasite Schistocephalus solidus: insights into the molecular evolution of parasitism.</title>
        <authorList>
            <person name="Hebert F.O."/>
            <person name="Grambauer S."/>
            <person name="Barber I."/>
            <person name="Landry C.R."/>
            <person name="Aubin-Horth N."/>
        </authorList>
    </citation>
    <scope>NUCLEOTIDE SEQUENCE</scope>
</reference>
<dbReference type="AlphaFoldDB" id="A0A0X3NHS5"/>
<feature type="region of interest" description="Disordered" evidence="1">
    <location>
        <begin position="42"/>
        <end position="64"/>
    </location>
</feature>
<protein>
    <submittedName>
        <fullName evidence="2">Uncharacterized protein</fullName>
    </submittedName>
</protein>